<dbReference type="KEGG" id="pbf:CFX0092_A2075"/>
<dbReference type="InterPro" id="IPR036249">
    <property type="entry name" value="Thioredoxin-like_sf"/>
</dbReference>
<dbReference type="Pfam" id="PF00578">
    <property type="entry name" value="AhpC-TSA"/>
    <property type="match status" value="1"/>
</dbReference>
<keyword evidence="6" id="KW-0812">Transmembrane</keyword>
<evidence type="ECO:0000256" key="6">
    <source>
        <dbReference type="SAM" id="Phobius"/>
    </source>
</evidence>
<dbReference type="GO" id="GO:0030313">
    <property type="term" value="C:cell envelope"/>
    <property type="evidence" value="ECO:0007669"/>
    <property type="project" value="UniProtKB-SubCell"/>
</dbReference>
<evidence type="ECO:0000256" key="3">
    <source>
        <dbReference type="ARBA" id="ARBA00022968"/>
    </source>
</evidence>
<comment type="subcellular location">
    <subcellularLocation>
        <location evidence="1">Cell envelope</location>
    </subcellularLocation>
</comment>
<dbReference type="AlphaFoldDB" id="A0A170PGV2"/>
<keyword evidence="3" id="KW-0735">Signal-anchor</keyword>
<keyword evidence="6" id="KW-0472">Membrane</keyword>
<dbReference type="GO" id="GO:0016209">
    <property type="term" value="F:antioxidant activity"/>
    <property type="evidence" value="ECO:0007669"/>
    <property type="project" value="InterPro"/>
</dbReference>
<protein>
    <submittedName>
        <fullName evidence="8">Cytochrome c biogenesis protein</fullName>
    </submittedName>
</protein>
<dbReference type="CDD" id="cd02966">
    <property type="entry name" value="TlpA_like_family"/>
    <property type="match status" value="1"/>
</dbReference>
<dbReference type="Proteomes" id="UP000215027">
    <property type="component" value="Chromosome I"/>
</dbReference>
<dbReference type="PANTHER" id="PTHR42852:SF6">
    <property type="entry name" value="THIOL:DISULFIDE INTERCHANGE PROTEIN DSBE"/>
    <property type="match status" value="1"/>
</dbReference>
<evidence type="ECO:0000256" key="4">
    <source>
        <dbReference type="ARBA" id="ARBA00023157"/>
    </source>
</evidence>
<evidence type="ECO:0000256" key="2">
    <source>
        <dbReference type="ARBA" id="ARBA00022748"/>
    </source>
</evidence>
<evidence type="ECO:0000313" key="9">
    <source>
        <dbReference type="Proteomes" id="UP000215027"/>
    </source>
</evidence>
<dbReference type="InterPro" id="IPR050553">
    <property type="entry name" value="Thioredoxin_ResA/DsbE_sf"/>
</dbReference>
<evidence type="ECO:0000256" key="5">
    <source>
        <dbReference type="ARBA" id="ARBA00023284"/>
    </source>
</evidence>
<proteinExistence type="predicted"/>
<dbReference type="PANTHER" id="PTHR42852">
    <property type="entry name" value="THIOL:DISULFIDE INTERCHANGE PROTEIN DSBE"/>
    <property type="match status" value="1"/>
</dbReference>
<dbReference type="GO" id="GO:0017004">
    <property type="term" value="P:cytochrome complex assembly"/>
    <property type="evidence" value="ECO:0007669"/>
    <property type="project" value="UniProtKB-KW"/>
</dbReference>
<dbReference type="GO" id="GO:0016491">
    <property type="term" value="F:oxidoreductase activity"/>
    <property type="evidence" value="ECO:0007669"/>
    <property type="project" value="InterPro"/>
</dbReference>
<dbReference type="InterPro" id="IPR000866">
    <property type="entry name" value="AhpC/TSA"/>
</dbReference>
<keyword evidence="4" id="KW-1015">Disulfide bond</keyword>
<dbReference type="Gene3D" id="3.40.30.10">
    <property type="entry name" value="Glutaredoxin"/>
    <property type="match status" value="1"/>
</dbReference>
<dbReference type="SUPFAM" id="SSF52833">
    <property type="entry name" value="Thioredoxin-like"/>
    <property type="match status" value="1"/>
</dbReference>
<dbReference type="InterPro" id="IPR013766">
    <property type="entry name" value="Thioredoxin_domain"/>
</dbReference>
<reference evidence="8" key="1">
    <citation type="submission" date="2016-01" db="EMBL/GenBank/DDBJ databases">
        <authorList>
            <person name="Mcilroy J.S."/>
            <person name="Karst M S."/>
            <person name="Albertsen M."/>
        </authorList>
    </citation>
    <scope>NUCLEOTIDE SEQUENCE</scope>
    <source>
        <strain evidence="8">Cfx-K</strain>
    </source>
</reference>
<evidence type="ECO:0000256" key="1">
    <source>
        <dbReference type="ARBA" id="ARBA00004196"/>
    </source>
</evidence>
<keyword evidence="9" id="KW-1185">Reference proteome</keyword>
<evidence type="ECO:0000259" key="7">
    <source>
        <dbReference type="PROSITE" id="PS51352"/>
    </source>
</evidence>
<dbReference type="OrthoDB" id="25753at2"/>
<gene>
    <name evidence="8" type="primary">resA</name>
    <name evidence="8" type="ORF">CFX0092_A2075</name>
</gene>
<keyword evidence="6" id="KW-1133">Transmembrane helix</keyword>
<evidence type="ECO:0000313" key="8">
    <source>
        <dbReference type="EMBL" id="CUS03953.2"/>
    </source>
</evidence>
<accession>A0A170PGV2</accession>
<dbReference type="PROSITE" id="PS51352">
    <property type="entry name" value="THIOREDOXIN_2"/>
    <property type="match status" value="1"/>
</dbReference>
<dbReference type="EMBL" id="LN890655">
    <property type="protein sequence ID" value="CUS03953.2"/>
    <property type="molecule type" value="Genomic_DNA"/>
</dbReference>
<organism evidence="8 9">
    <name type="scientific">Candidatus Promineifilum breve</name>
    <dbReference type="NCBI Taxonomy" id="1806508"/>
    <lineage>
        <taxon>Bacteria</taxon>
        <taxon>Bacillati</taxon>
        <taxon>Chloroflexota</taxon>
        <taxon>Ardenticatenia</taxon>
        <taxon>Candidatus Promineifilales</taxon>
        <taxon>Candidatus Promineifilaceae</taxon>
        <taxon>Candidatus Promineifilum</taxon>
    </lineage>
</organism>
<keyword evidence="5" id="KW-0676">Redox-active center</keyword>
<sequence>MTDTIQTTTTPAEAAPRRPFRWSMIALWLAVIAILAVLAWGLVNTNATRPEVGQVAPDFDVEFFDGYGWETRSVATLAEMRGRPVVLNFWASWCVECRYETDLLESAWQQYRDQGVVFLGVAYADVEPNSIAYMEEFGVTFPHAPDLGTDISQSYEITGVPETFFIDSDGVIRHVQIGPVTQQMLDELMPQLLN</sequence>
<keyword evidence="2" id="KW-0201">Cytochrome c-type biogenesis</keyword>
<feature type="transmembrane region" description="Helical" evidence="6">
    <location>
        <begin position="25"/>
        <end position="43"/>
    </location>
</feature>
<feature type="domain" description="Thioredoxin" evidence="7">
    <location>
        <begin position="50"/>
        <end position="194"/>
    </location>
</feature>
<name>A0A170PGV2_9CHLR</name>
<dbReference type="RefSeq" id="WP_095043365.1">
    <property type="nucleotide sequence ID" value="NZ_LN890655.1"/>
</dbReference>